<protein>
    <submittedName>
        <fullName evidence="1">Uncharacterized protein</fullName>
    </submittedName>
</protein>
<dbReference type="RefSeq" id="WP_000640473.1">
    <property type="nucleotide sequence ID" value="NZ_NTWE01000005.1"/>
</dbReference>
<gene>
    <name evidence="1" type="ORF">CN425_01805</name>
</gene>
<dbReference type="AlphaFoldDB" id="A0A2A8Q243"/>
<dbReference type="EMBL" id="NTWE01000005">
    <property type="protein sequence ID" value="PEW06759.1"/>
    <property type="molecule type" value="Genomic_DNA"/>
</dbReference>
<evidence type="ECO:0000313" key="2">
    <source>
        <dbReference type="Proteomes" id="UP000220635"/>
    </source>
</evidence>
<organism evidence="1 2">
    <name type="scientific">Bacillus cereus</name>
    <dbReference type="NCBI Taxonomy" id="1396"/>
    <lineage>
        <taxon>Bacteria</taxon>
        <taxon>Bacillati</taxon>
        <taxon>Bacillota</taxon>
        <taxon>Bacilli</taxon>
        <taxon>Bacillales</taxon>
        <taxon>Bacillaceae</taxon>
        <taxon>Bacillus</taxon>
        <taxon>Bacillus cereus group</taxon>
    </lineage>
</organism>
<dbReference type="OrthoDB" id="2934956at2"/>
<name>A0A2A8Q243_BACCE</name>
<dbReference type="Proteomes" id="UP000220635">
    <property type="component" value="Unassembled WGS sequence"/>
</dbReference>
<reference evidence="1 2" key="1">
    <citation type="submission" date="2017-09" db="EMBL/GenBank/DDBJ databases">
        <title>Large-scale bioinformatics analysis of Bacillus genomes uncovers conserved roles of natural products in bacterial physiology.</title>
        <authorList>
            <consortium name="Agbiome Team Llc"/>
            <person name="Bleich R.M."/>
            <person name="Grubbs K.J."/>
            <person name="Santa Maria K.C."/>
            <person name="Allen S.E."/>
            <person name="Farag S."/>
            <person name="Shank E.A."/>
            <person name="Bowers A."/>
        </authorList>
    </citation>
    <scope>NUCLEOTIDE SEQUENCE [LARGE SCALE GENOMIC DNA]</scope>
    <source>
        <strain evidence="1 2">AFS010695</strain>
    </source>
</reference>
<comment type="caution">
    <text evidence="1">The sequence shown here is derived from an EMBL/GenBank/DDBJ whole genome shotgun (WGS) entry which is preliminary data.</text>
</comment>
<sequence length="83" mass="9544">MIYRYEIDFPVMYDGKVTDLQSAIIPAHSLEEANKKLQLEVKRRLGKCVVKIDHTSLLVSEDSRYAIGRNKEMVLAINKALYC</sequence>
<evidence type="ECO:0000313" key="1">
    <source>
        <dbReference type="EMBL" id="PEW06759.1"/>
    </source>
</evidence>
<accession>A0A2A8Q243</accession>
<proteinExistence type="predicted"/>